<name>A0AAV6JJR1_9ERIC</name>
<keyword evidence="8" id="KW-1185">Reference proteome</keyword>
<accession>A0AAV6JJR1</accession>
<dbReference type="InterPro" id="IPR005016">
    <property type="entry name" value="TDE1/TMS"/>
</dbReference>
<evidence type="ECO:0000256" key="3">
    <source>
        <dbReference type="ARBA" id="ARBA00022692"/>
    </source>
</evidence>
<feature type="transmembrane region" description="Helical" evidence="6">
    <location>
        <begin position="297"/>
        <end position="316"/>
    </location>
</feature>
<feature type="transmembrane region" description="Helical" evidence="6">
    <location>
        <begin position="174"/>
        <end position="194"/>
    </location>
</feature>
<feature type="transmembrane region" description="Helical" evidence="6">
    <location>
        <begin position="137"/>
        <end position="162"/>
    </location>
</feature>
<comment type="caution">
    <text evidence="7">The sequence shown here is derived from an EMBL/GenBank/DDBJ whole genome shotgun (WGS) entry which is preliminary data.</text>
</comment>
<evidence type="ECO:0000256" key="2">
    <source>
        <dbReference type="ARBA" id="ARBA00006665"/>
    </source>
</evidence>
<evidence type="ECO:0000256" key="5">
    <source>
        <dbReference type="ARBA" id="ARBA00023136"/>
    </source>
</evidence>
<keyword evidence="3 6" id="KW-0812">Transmembrane</keyword>
<keyword evidence="4 6" id="KW-1133">Transmembrane helix</keyword>
<dbReference type="Pfam" id="PF03348">
    <property type="entry name" value="Serinc"/>
    <property type="match status" value="1"/>
</dbReference>
<evidence type="ECO:0000256" key="4">
    <source>
        <dbReference type="ARBA" id="ARBA00022989"/>
    </source>
</evidence>
<feature type="transmembrane region" description="Helical" evidence="6">
    <location>
        <begin position="69"/>
        <end position="89"/>
    </location>
</feature>
<dbReference type="PANTHER" id="PTHR10383:SF23">
    <property type="entry name" value="SERINC-DOMAIN CONTAINING SERINE AND SPHINGOLIPID BIOSYNTHESIS PROTEIN"/>
    <property type="match status" value="1"/>
</dbReference>
<dbReference type="AlphaFoldDB" id="A0AAV6JJR1"/>
<dbReference type="PANTHER" id="PTHR10383">
    <property type="entry name" value="SERINE INCORPORATOR"/>
    <property type="match status" value="1"/>
</dbReference>
<comment type="similarity">
    <text evidence="2">Belongs to the TDE1 family.</text>
</comment>
<feature type="transmembrane region" description="Helical" evidence="6">
    <location>
        <begin position="110"/>
        <end position="131"/>
    </location>
</feature>
<proteinExistence type="inferred from homology"/>
<evidence type="ECO:0000313" key="8">
    <source>
        <dbReference type="Proteomes" id="UP000823749"/>
    </source>
</evidence>
<reference evidence="7" key="1">
    <citation type="submission" date="2020-08" db="EMBL/GenBank/DDBJ databases">
        <title>Plant Genome Project.</title>
        <authorList>
            <person name="Zhang R.-G."/>
        </authorList>
    </citation>
    <scope>NUCLEOTIDE SEQUENCE</scope>
    <source>
        <strain evidence="7">WSP0</strain>
        <tissue evidence="7">Leaf</tissue>
    </source>
</reference>
<sequence>MLVKGEWAGSVGRGGMGWLNSEWDSRRSSLVVDLKACGIGGHDCFQTMGVLRISLGCFVSFSSYSTYKFLVLSNAFSQIFFFIMFVTTCSTSKLHETRNIWHSRWWPLKFIMLVVSLIIPFFVHSDFIQLYGELARVGAGCFLGLFTSTVFYIAFVCGIGVMYSHYVPRPSCTLNIFFISWTAILLLVMMVISLHSKELLTVARAKLILADFVLHKMITSSEFDGIFAIEHDAGTDLVGMLLASVAKAFFLTEVEYRFCSIIEVGSSTPLESLTLGVASVCCTIFVDENDSDFLVSYYNAELFCSLMFALGMFCYWEAA</sequence>
<organism evidence="7 8">
    <name type="scientific">Rhododendron griersonianum</name>
    <dbReference type="NCBI Taxonomy" id="479676"/>
    <lineage>
        <taxon>Eukaryota</taxon>
        <taxon>Viridiplantae</taxon>
        <taxon>Streptophyta</taxon>
        <taxon>Embryophyta</taxon>
        <taxon>Tracheophyta</taxon>
        <taxon>Spermatophyta</taxon>
        <taxon>Magnoliopsida</taxon>
        <taxon>eudicotyledons</taxon>
        <taxon>Gunneridae</taxon>
        <taxon>Pentapetalae</taxon>
        <taxon>asterids</taxon>
        <taxon>Ericales</taxon>
        <taxon>Ericaceae</taxon>
        <taxon>Ericoideae</taxon>
        <taxon>Rhodoreae</taxon>
        <taxon>Rhododendron</taxon>
    </lineage>
</organism>
<dbReference type="GO" id="GO:0016020">
    <property type="term" value="C:membrane"/>
    <property type="evidence" value="ECO:0007669"/>
    <property type="project" value="UniProtKB-SubCell"/>
</dbReference>
<keyword evidence="5 6" id="KW-0472">Membrane</keyword>
<evidence type="ECO:0000256" key="1">
    <source>
        <dbReference type="ARBA" id="ARBA00004141"/>
    </source>
</evidence>
<protein>
    <submittedName>
        <fullName evidence="7">Uncharacterized protein</fullName>
    </submittedName>
</protein>
<evidence type="ECO:0000313" key="7">
    <source>
        <dbReference type="EMBL" id="KAG5539520.1"/>
    </source>
</evidence>
<gene>
    <name evidence="7" type="ORF">RHGRI_019911</name>
</gene>
<dbReference type="EMBL" id="JACTNZ010000007">
    <property type="protein sequence ID" value="KAG5539520.1"/>
    <property type="molecule type" value="Genomic_DNA"/>
</dbReference>
<comment type="subcellular location">
    <subcellularLocation>
        <location evidence="1">Membrane</location>
        <topology evidence="1">Multi-pass membrane protein</topology>
    </subcellularLocation>
</comment>
<evidence type="ECO:0000256" key="6">
    <source>
        <dbReference type="SAM" id="Phobius"/>
    </source>
</evidence>
<dbReference type="Proteomes" id="UP000823749">
    <property type="component" value="Chromosome 7"/>
</dbReference>